<accession>A0ABR1DZV3</accession>
<proteinExistence type="predicted"/>
<evidence type="ECO:0000313" key="1">
    <source>
        <dbReference type="EMBL" id="KAK6755961.1"/>
    </source>
</evidence>
<sequence length="275" mass="31729">MAFCTAAVSTLNGGVHSALVQTAVVLRLMFSKMRKNFLGFLSVLDKEYRKGYGVYKKTHAPAIDILRCWEINLIRTKCVDGAINLIQQESRRTLAMTHAFHLDTRTVIIILLSFCFLTNAQQHGNFRLRQAVSKPGTQHIPTEQEYNSTVKCFSWLTSYYNFTMTDNKLPPMESHFITRVMLDSQSICKNFRELDICLGGRYKILVDFDCLTRLTYSNADALFYLRQLSLLEFYCSRSVPFIQYHQCMDRISDDNKDAMYGNCTDAEWDNCMLDS</sequence>
<keyword evidence="2" id="KW-1185">Reference proteome</keyword>
<protein>
    <recommendedName>
        <fullName evidence="3">Lipocalin</fullName>
    </recommendedName>
</protein>
<evidence type="ECO:0000313" key="2">
    <source>
        <dbReference type="Proteomes" id="UP001303046"/>
    </source>
</evidence>
<comment type="caution">
    <text evidence="1">The sequence shown here is derived from an EMBL/GenBank/DDBJ whole genome shotgun (WGS) entry which is preliminary data.</text>
</comment>
<dbReference type="Proteomes" id="UP001303046">
    <property type="component" value="Unassembled WGS sequence"/>
</dbReference>
<organism evidence="1 2">
    <name type="scientific">Necator americanus</name>
    <name type="common">Human hookworm</name>
    <dbReference type="NCBI Taxonomy" id="51031"/>
    <lineage>
        <taxon>Eukaryota</taxon>
        <taxon>Metazoa</taxon>
        <taxon>Ecdysozoa</taxon>
        <taxon>Nematoda</taxon>
        <taxon>Chromadorea</taxon>
        <taxon>Rhabditida</taxon>
        <taxon>Rhabditina</taxon>
        <taxon>Rhabditomorpha</taxon>
        <taxon>Strongyloidea</taxon>
        <taxon>Ancylostomatidae</taxon>
        <taxon>Bunostominae</taxon>
        <taxon>Necator</taxon>
    </lineage>
</organism>
<reference evidence="1 2" key="1">
    <citation type="submission" date="2023-08" db="EMBL/GenBank/DDBJ databases">
        <title>A Necator americanus chromosomal reference genome.</title>
        <authorList>
            <person name="Ilik V."/>
            <person name="Petrzelkova K.J."/>
            <person name="Pardy F."/>
            <person name="Fuh T."/>
            <person name="Niatou-Singa F.S."/>
            <person name="Gouil Q."/>
            <person name="Baker L."/>
            <person name="Ritchie M.E."/>
            <person name="Jex A.R."/>
            <person name="Gazzola D."/>
            <person name="Li H."/>
            <person name="Toshio Fujiwara R."/>
            <person name="Zhan B."/>
            <person name="Aroian R.V."/>
            <person name="Pafco B."/>
            <person name="Schwarz E.M."/>
        </authorList>
    </citation>
    <scope>NUCLEOTIDE SEQUENCE [LARGE SCALE GENOMIC DNA]</scope>
    <source>
        <strain evidence="1 2">Aroian</strain>
        <tissue evidence="1">Whole animal</tissue>
    </source>
</reference>
<dbReference type="EMBL" id="JAVFWL010000005">
    <property type="protein sequence ID" value="KAK6755961.1"/>
    <property type="molecule type" value="Genomic_DNA"/>
</dbReference>
<evidence type="ECO:0008006" key="3">
    <source>
        <dbReference type="Google" id="ProtNLM"/>
    </source>
</evidence>
<name>A0ABR1DZV3_NECAM</name>
<gene>
    <name evidence="1" type="primary">Necator_chrV.g19174</name>
    <name evidence="1" type="ORF">RB195_014382</name>
</gene>